<name>A0A0C5FZ62_9ACTN</name>
<feature type="region of interest" description="Disordered" evidence="1">
    <location>
        <begin position="59"/>
        <end position="79"/>
    </location>
</feature>
<dbReference type="AlphaFoldDB" id="A0A0C5FZ62"/>
<protein>
    <submittedName>
        <fullName evidence="2">Uncharacterized protein</fullName>
    </submittedName>
</protein>
<proteinExistence type="predicted"/>
<accession>A0A0C5FZ62</accession>
<keyword evidence="3" id="KW-1185">Reference proteome</keyword>
<evidence type="ECO:0000313" key="3">
    <source>
        <dbReference type="Proteomes" id="UP000032234"/>
    </source>
</evidence>
<organism evidence="2 3">
    <name type="scientific">Streptomyces cyaneogriseus subsp. noncyanogenus</name>
    <dbReference type="NCBI Taxonomy" id="477245"/>
    <lineage>
        <taxon>Bacteria</taxon>
        <taxon>Bacillati</taxon>
        <taxon>Actinomycetota</taxon>
        <taxon>Actinomycetes</taxon>
        <taxon>Kitasatosporales</taxon>
        <taxon>Streptomycetaceae</taxon>
        <taxon>Streptomyces</taxon>
    </lineage>
</organism>
<evidence type="ECO:0000256" key="1">
    <source>
        <dbReference type="SAM" id="MobiDB-lite"/>
    </source>
</evidence>
<gene>
    <name evidence="2" type="ORF">TU94_32090</name>
</gene>
<dbReference type="RefSeq" id="WP_044387049.1">
    <property type="nucleotide sequence ID" value="NZ_CP010849.1"/>
</dbReference>
<dbReference type="EMBL" id="CP010849">
    <property type="protein sequence ID" value="AJP05367.1"/>
    <property type="molecule type" value="Genomic_DNA"/>
</dbReference>
<dbReference type="Proteomes" id="UP000032234">
    <property type="component" value="Chromosome"/>
</dbReference>
<evidence type="ECO:0000313" key="2">
    <source>
        <dbReference type="EMBL" id="AJP05367.1"/>
    </source>
</evidence>
<sequence>MTDDLPADPAGLPGTFRPQVFTAPRARPVAVVTQIAGAEGMSLMNGAERFAGGVWERHCPAEDQAPPGVKRQLWPERSR</sequence>
<reference evidence="2 3" key="1">
    <citation type="submission" date="2015-02" db="EMBL/GenBank/DDBJ databases">
        <title>Genome sequence of thermotolerant Streptomyces cyaneogriseus subsp. Noncyanogenus NMWT1, the producer of nematocidal antibiotics nemadectin.</title>
        <authorList>
            <person name="Wang H."/>
            <person name="Li C."/>
            <person name="Xiang W."/>
            <person name="Wang X."/>
        </authorList>
    </citation>
    <scope>NUCLEOTIDE SEQUENCE [LARGE SCALE GENOMIC DNA]</scope>
    <source>
        <strain evidence="2 3">NMWT 1</strain>
    </source>
</reference>
<dbReference type="HOGENOM" id="CLU_2604427_0_0_11"/>
<dbReference type="OrthoDB" id="4056069at2"/>
<dbReference type="PATRIC" id="fig|477245.3.peg.6833"/>
<dbReference type="KEGG" id="scw:TU94_32090"/>